<accession>A0A0P8WDM1</accession>
<dbReference type="AlphaFoldDB" id="A0A0P8WDM1"/>
<evidence type="ECO:0000256" key="2">
    <source>
        <dbReference type="ARBA" id="ARBA00023125"/>
    </source>
</evidence>
<keyword evidence="2" id="KW-0238">DNA-binding</keyword>
<dbReference type="STRING" id="36849.OXPF_05760"/>
<dbReference type="PROSITE" id="PS01117">
    <property type="entry name" value="HTH_MARR_1"/>
    <property type="match status" value="1"/>
</dbReference>
<sequence>MSEIKITITEQFQQLQMLMHRTSLYNFKGAGKVHNPHRGQGRVLAILKMKPEISQKELTYLLNMSKQSLAELLAKLEKSGYITREPSEEDKRVMKIKLTESGTKATDDVDDETLEASKILDCLNDEELSLFSEYLGRIIKRYEEQFPNEDFEQRRKSMEEFMLQHGHGHGFGGFGGHSVHGGPHGNHDDDFCAGHRHHNNWRRR</sequence>
<organism evidence="5 6">
    <name type="scientific">Oxobacter pfennigii</name>
    <dbReference type="NCBI Taxonomy" id="36849"/>
    <lineage>
        <taxon>Bacteria</taxon>
        <taxon>Bacillati</taxon>
        <taxon>Bacillota</taxon>
        <taxon>Clostridia</taxon>
        <taxon>Eubacteriales</taxon>
        <taxon>Clostridiaceae</taxon>
        <taxon>Oxobacter</taxon>
    </lineage>
</organism>
<evidence type="ECO:0000256" key="3">
    <source>
        <dbReference type="ARBA" id="ARBA00023163"/>
    </source>
</evidence>
<evidence type="ECO:0000259" key="4">
    <source>
        <dbReference type="PROSITE" id="PS50995"/>
    </source>
</evidence>
<dbReference type="SUPFAM" id="SSF46785">
    <property type="entry name" value="Winged helix' DNA-binding domain"/>
    <property type="match status" value="1"/>
</dbReference>
<dbReference type="PANTHER" id="PTHR42756">
    <property type="entry name" value="TRANSCRIPTIONAL REGULATOR, MARR"/>
    <property type="match status" value="1"/>
</dbReference>
<dbReference type="InterPro" id="IPR036390">
    <property type="entry name" value="WH_DNA-bd_sf"/>
</dbReference>
<dbReference type="GO" id="GO:0003700">
    <property type="term" value="F:DNA-binding transcription factor activity"/>
    <property type="evidence" value="ECO:0007669"/>
    <property type="project" value="InterPro"/>
</dbReference>
<dbReference type="GO" id="GO:0003677">
    <property type="term" value="F:DNA binding"/>
    <property type="evidence" value="ECO:0007669"/>
    <property type="project" value="UniProtKB-KW"/>
</dbReference>
<dbReference type="RefSeq" id="WP_054873701.1">
    <property type="nucleotide sequence ID" value="NZ_LKET01000017.1"/>
</dbReference>
<evidence type="ECO:0000313" key="5">
    <source>
        <dbReference type="EMBL" id="KPU45851.1"/>
    </source>
</evidence>
<dbReference type="Proteomes" id="UP000050326">
    <property type="component" value="Unassembled WGS sequence"/>
</dbReference>
<evidence type="ECO:0000313" key="6">
    <source>
        <dbReference type="Proteomes" id="UP000050326"/>
    </source>
</evidence>
<dbReference type="PANTHER" id="PTHR42756:SF1">
    <property type="entry name" value="TRANSCRIPTIONAL REPRESSOR OF EMRAB OPERON"/>
    <property type="match status" value="1"/>
</dbReference>
<evidence type="ECO:0000256" key="1">
    <source>
        <dbReference type="ARBA" id="ARBA00023015"/>
    </source>
</evidence>
<dbReference type="PATRIC" id="fig|36849.3.peg.613"/>
<keyword evidence="3" id="KW-0804">Transcription</keyword>
<dbReference type="InterPro" id="IPR036388">
    <property type="entry name" value="WH-like_DNA-bd_sf"/>
</dbReference>
<dbReference type="PROSITE" id="PS50995">
    <property type="entry name" value="HTH_MARR_2"/>
    <property type="match status" value="1"/>
</dbReference>
<dbReference type="PRINTS" id="PR00598">
    <property type="entry name" value="HTHMARR"/>
</dbReference>
<dbReference type="InterPro" id="IPR000835">
    <property type="entry name" value="HTH_MarR-typ"/>
</dbReference>
<dbReference type="EMBL" id="LKET01000017">
    <property type="protein sequence ID" value="KPU45851.1"/>
    <property type="molecule type" value="Genomic_DNA"/>
</dbReference>
<protein>
    <submittedName>
        <fullName evidence="5">Transcriptional regulator SlyA</fullName>
    </submittedName>
</protein>
<dbReference type="InterPro" id="IPR023187">
    <property type="entry name" value="Tscrpt_reg_MarR-type_CS"/>
</dbReference>
<dbReference type="Pfam" id="PF01047">
    <property type="entry name" value="MarR"/>
    <property type="match status" value="1"/>
</dbReference>
<gene>
    <name evidence="5" type="primary">slyA_4</name>
    <name evidence="5" type="ORF">OXPF_05760</name>
</gene>
<dbReference type="Gene3D" id="1.10.10.10">
    <property type="entry name" value="Winged helix-like DNA-binding domain superfamily/Winged helix DNA-binding domain"/>
    <property type="match status" value="1"/>
</dbReference>
<reference evidence="5 6" key="1">
    <citation type="submission" date="2015-09" db="EMBL/GenBank/DDBJ databases">
        <title>Genome sequence of Oxobacter pfennigii DSM 3222.</title>
        <authorList>
            <person name="Poehlein A."/>
            <person name="Bengelsdorf F.R."/>
            <person name="Schiel-Bengelsdorf B."/>
            <person name="Duerre P."/>
            <person name="Daniel R."/>
        </authorList>
    </citation>
    <scope>NUCLEOTIDE SEQUENCE [LARGE SCALE GENOMIC DNA]</scope>
    <source>
        <strain evidence="5 6">DSM 3222</strain>
    </source>
</reference>
<proteinExistence type="predicted"/>
<name>A0A0P8WDM1_9CLOT</name>
<keyword evidence="1" id="KW-0805">Transcription regulation</keyword>
<comment type="caution">
    <text evidence="5">The sequence shown here is derived from an EMBL/GenBank/DDBJ whole genome shotgun (WGS) entry which is preliminary data.</text>
</comment>
<keyword evidence="6" id="KW-1185">Reference proteome</keyword>
<feature type="domain" description="HTH marR-type" evidence="4">
    <location>
        <begin position="1"/>
        <end position="140"/>
    </location>
</feature>
<dbReference type="SMART" id="SM00347">
    <property type="entry name" value="HTH_MARR"/>
    <property type="match status" value="1"/>
</dbReference>
<dbReference type="OrthoDB" id="3254893at2"/>